<reference evidence="1 2" key="1">
    <citation type="submission" date="2015-05" db="EMBL/GenBank/DDBJ databases">
        <title>Draft genome sequence of Microvirga vignae strain BR3299, a novel nitrogen fixing bacteria isolated from Brazil semi-aired region.</title>
        <authorList>
            <person name="Zilli J.E."/>
            <person name="Passos S.R."/>
            <person name="Leite J."/>
            <person name="Baldani J.I."/>
            <person name="Xavier G.R."/>
            <person name="Rumjaneck N.G."/>
            <person name="Simoes-Araujo J.L."/>
        </authorList>
    </citation>
    <scope>NUCLEOTIDE SEQUENCE [LARGE SCALE GENOMIC DNA]</scope>
    <source>
        <strain evidence="1 2">BR3299</strain>
    </source>
</reference>
<dbReference type="Proteomes" id="UP000035489">
    <property type="component" value="Unassembled WGS sequence"/>
</dbReference>
<dbReference type="EMBL" id="LCYG01000023">
    <property type="protein sequence ID" value="KLK93007.1"/>
    <property type="molecule type" value="Genomic_DNA"/>
</dbReference>
<dbReference type="PATRIC" id="fig|1225564.3.peg.2759"/>
<comment type="caution">
    <text evidence="1">The sequence shown here is derived from an EMBL/GenBank/DDBJ whole genome shotgun (WGS) entry which is preliminary data.</text>
</comment>
<name>A0A0H1RK71_9HYPH</name>
<keyword evidence="2" id="KW-1185">Reference proteome</keyword>
<proteinExistence type="predicted"/>
<accession>A0A0H1RK71</accession>
<gene>
    <name evidence="1" type="ORF">AA309_10510</name>
</gene>
<evidence type="ECO:0000313" key="1">
    <source>
        <dbReference type="EMBL" id="KLK93007.1"/>
    </source>
</evidence>
<dbReference type="AlphaFoldDB" id="A0A0H1RK71"/>
<organism evidence="1 2">
    <name type="scientific">Microvirga vignae</name>
    <dbReference type="NCBI Taxonomy" id="1225564"/>
    <lineage>
        <taxon>Bacteria</taxon>
        <taxon>Pseudomonadati</taxon>
        <taxon>Pseudomonadota</taxon>
        <taxon>Alphaproteobacteria</taxon>
        <taxon>Hyphomicrobiales</taxon>
        <taxon>Methylobacteriaceae</taxon>
        <taxon>Microvirga</taxon>
    </lineage>
</organism>
<sequence>MLDAQAWPQRILKTEGGPNLKTRTLLPTILVSVAALAVTAAGMRTYDAWQRREDAATLLKVNHVEERLLDVAGALAVERGLTVNALSSLQPITPAQRQAIDNQRVRADQAYSEAVKGLAEFPVAAATQAILTRAEQRYERFKSFREALDRALSQRMLGRPTEPVQDFVPLPGGRHIPARL</sequence>
<evidence type="ECO:0000313" key="2">
    <source>
        <dbReference type="Proteomes" id="UP000035489"/>
    </source>
</evidence>
<protein>
    <submittedName>
        <fullName evidence="1">Uncharacterized protein</fullName>
    </submittedName>
</protein>